<protein>
    <submittedName>
        <fullName evidence="4">DUF4333 domain-containing protein</fullName>
    </submittedName>
</protein>
<sequence length="232" mass="25018">MSSPYGPGGNDPQQWGQQPQQPYGPPSGGFPAQQPGGYPQQPGQPQYGGYPQQQQPTAPYGQPQEQSPYGQPHDPNTPGSGGFPAQQQPYGQPQQQQQYPGYGQQPQQPYGGYGQQPQYPGQEPPKKKSGAMLWVIVGVVVLVVAAVGVLGFVTPGFFVTKVLDKNAVQQGVVKILDERYGDKATDVVCPADKEVKVGNTFECTLKVDGDDRKVTITVKSEDKAEYEVSQPK</sequence>
<accession>A0A428ZQP3</accession>
<dbReference type="AlphaFoldDB" id="A0A428ZQP3"/>
<feature type="region of interest" description="Disordered" evidence="1">
    <location>
        <begin position="1"/>
        <end position="127"/>
    </location>
</feature>
<reference evidence="4 5" key="1">
    <citation type="submission" date="2018-05" db="EMBL/GenBank/DDBJ databases">
        <title>Evolution of GPA BGCs.</title>
        <authorList>
            <person name="Waglechner N."/>
            <person name="Wright G.D."/>
        </authorList>
    </citation>
    <scope>NUCLEOTIDE SEQUENCE [LARGE SCALE GENOMIC DNA]</scope>
    <source>
        <strain evidence="4 5">A82846</strain>
    </source>
</reference>
<feature type="compositionally biased region" description="Low complexity" evidence="1">
    <location>
        <begin position="29"/>
        <end position="64"/>
    </location>
</feature>
<dbReference type="Proteomes" id="UP000287547">
    <property type="component" value="Unassembled WGS sequence"/>
</dbReference>
<dbReference type="OrthoDB" id="3405072at2"/>
<organism evidence="4 5">
    <name type="scientific">Kibdelosporangium aridum</name>
    <dbReference type="NCBI Taxonomy" id="2030"/>
    <lineage>
        <taxon>Bacteria</taxon>
        <taxon>Bacillati</taxon>
        <taxon>Actinomycetota</taxon>
        <taxon>Actinomycetes</taxon>
        <taxon>Pseudonocardiales</taxon>
        <taxon>Pseudonocardiaceae</taxon>
        <taxon>Kibdelosporangium</taxon>
    </lineage>
</organism>
<keyword evidence="2" id="KW-1133">Transmembrane helix</keyword>
<evidence type="ECO:0000259" key="3">
    <source>
        <dbReference type="Pfam" id="PF14230"/>
    </source>
</evidence>
<gene>
    <name evidence="4" type="ORF">DMH04_02605</name>
</gene>
<dbReference type="Pfam" id="PF14230">
    <property type="entry name" value="DUF4333"/>
    <property type="match status" value="1"/>
</dbReference>
<feature type="compositionally biased region" description="Low complexity" evidence="1">
    <location>
        <begin position="86"/>
        <end position="121"/>
    </location>
</feature>
<dbReference type="EMBL" id="QHKI01000002">
    <property type="protein sequence ID" value="RSM90386.1"/>
    <property type="molecule type" value="Genomic_DNA"/>
</dbReference>
<name>A0A428ZQP3_KIBAR</name>
<evidence type="ECO:0000256" key="1">
    <source>
        <dbReference type="SAM" id="MobiDB-lite"/>
    </source>
</evidence>
<evidence type="ECO:0000256" key="2">
    <source>
        <dbReference type="SAM" id="Phobius"/>
    </source>
</evidence>
<feature type="compositionally biased region" description="Low complexity" evidence="1">
    <location>
        <begin position="10"/>
        <end position="21"/>
    </location>
</feature>
<feature type="domain" description="DUF4333" evidence="3">
    <location>
        <begin position="147"/>
        <end position="222"/>
    </location>
</feature>
<comment type="caution">
    <text evidence="4">The sequence shown here is derived from an EMBL/GenBank/DDBJ whole genome shotgun (WGS) entry which is preliminary data.</text>
</comment>
<dbReference type="InterPro" id="IPR025637">
    <property type="entry name" value="DUF4333"/>
</dbReference>
<evidence type="ECO:0000313" key="4">
    <source>
        <dbReference type="EMBL" id="RSM90386.1"/>
    </source>
</evidence>
<dbReference type="RefSeq" id="WP_037257770.1">
    <property type="nucleotide sequence ID" value="NZ_QHKI01000002.1"/>
</dbReference>
<feature type="transmembrane region" description="Helical" evidence="2">
    <location>
        <begin position="131"/>
        <end position="153"/>
    </location>
</feature>
<proteinExistence type="predicted"/>
<keyword evidence="2" id="KW-0472">Membrane</keyword>
<keyword evidence="2" id="KW-0812">Transmembrane</keyword>
<evidence type="ECO:0000313" key="5">
    <source>
        <dbReference type="Proteomes" id="UP000287547"/>
    </source>
</evidence>